<comment type="caution">
    <text evidence="3">The sequence shown here is derived from an EMBL/GenBank/DDBJ whole genome shotgun (WGS) entry which is preliminary data.</text>
</comment>
<dbReference type="Pfam" id="PF00534">
    <property type="entry name" value="Glycos_transf_1"/>
    <property type="match status" value="1"/>
</dbReference>
<dbReference type="CDD" id="cd03794">
    <property type="entry name" value="GT4_WbuB-like"/>
    <property type="match status" value="1"/>
</dbReference>
<dbReference type="Proteomes" id="UP000052258">
    <property type="component" value="Unassembled WGS sequence"/>
</dbReference>
<evidence type="ECO:0000313" key="4">
    <source>
        <dbReference type="Proteomes" id="UP000052258"/>
    </source>
</evidence>
<dbReference type="AlphaFoldDB" id="A0A0J8GFJ6"/>
<dbReference type="OrthoDB" id="9813214at2"/>
<dbReference type="GO" id="GO:0009103">
    <property type="term" value="P:lipopolysaccharide biosynthetic process"/>
    <property type="evidence" value="ECO:0007669"/>
    <property type="project" value="TreeGrafter"/>
</dbReference>
<proteinExistence type="predicted"/>
<dbReference type="PATRIC" id="fig|1430899.3.peg.22"/>
<evidence type="ECO:0000259" key="2">
    <source>
        <dbReference type="Pfam" id="PF00534"/>
    </source>
</evidence>
<dbReference type="GO" id="GO:0016757">
    <property type="term" value="F:glycosyltransferase activity"/>
    <property type="evidence" value="ECO:0007669"/>
    <property type="project" value="InterPro"/>
</dbReference>
<dbReference type="PANTHER" id="PTHR46401:SF2">
    <property type="entry name" value="GLYCOSYLTRANSFERASE WBBK-RELATED"/>
    <property type="match status" value="1"/>
</dbReference>
<dbReference type="Gene3D" id="3.40.50.2000">
    <property type="entry name" value="Glycogen Phosphorylase B"/>
    <property type="match status" value="2"/>
</dbReference>
<reference evidence="3 4" key="1">
    <citation type="journal article" date="2015" name="Genome Biol. Evol.">
        <title>Comparative Genomics of Listeria Sensu Lato: Genus-Wide Differences in Evolutionary Dynamics and the Progressive Gain of Complex, Potentially Pathogenicity-Related Traits through Lateral Gene Transfer.</title>
        <authorList>
            <person name="Chiara M."/>
            <person name="Caruso M."/>
            <person name="D'Erchia A.M."/>
            <person name="Manzari C."/>
            <person name="Fraccalvieri R."/>
            <person name="Goffredo E."/>
            <person name="Latorre L."/>
            <person name="Miccolupo A."/>
            <person name="Padalino I."/>
            <person name="Santagada G."/>
            <person name="Chiocco D."/>
            <person name="Pesole G."/>
            <person name="Horner D.S."/>
            <person name="Parisi A."/>
        </authorList>
    </citation>
    <scope>NUCLEOTIDE SEQUENCE [LARGE SCALE GENOMIC DNA]</scope>
    <source>
        <strain evidence="3 4">1991</strain>
    </source>
</reference>
<gene>
    <name evidence="3" type="ORF">X560_0022</name>
</gene>
<keyword evidence="4" id="KW-1185">Reference proteome</keyword>
<name>A0A0J8GFJ6_9LIST</name>
<dbReference type="SUPFAM" id="SSF53756">
    <property type="entry name" value="UDP-Glycosyltransferase/glycogen phosphorylase"/>
    <property type="match status" value="1"/>
</dbReference>
<accession>A0A0J8GFJ6</accession>
<feature type="domain" description="Glycosyl transferase family 1" evidence="2">
    <location>
        <begin position="193"/>
        <end position="356"/>
    </location>
</feature>
<protein>
    <submittedName>
        <fullName evidence="3">Putative capsular polysaccharide synthesis enzyme</fullName>
    </submittedName>
</protein>
<evidence type="ECO:0000256" key="1">
    <source>
        <dbReference type="ARBA" id="ARBA00022679"/>
    </source>
</evidence>
<evidence type="ECO:0000313" key="3">
    <source>
        <dbReference type="EMBL" id="KMT61442.1"/>
    </source>
</evidence>
<keyword evidence="1" id="KW-0808">Transferase</keyword>
<organism evidence="3 4">
    <name type="scientific">Listeria fleischmannii 1991</name>
    <dbReference type="NCBI Taxonomy" id="1430899"/>
    <lineage>
        <taxon>Bacteria</taxon>
        <taxon>Bacillati</taxon>
        <taxon>Bacillota</taxon>
        <taxon>Bacilli</taxon>
        <taxon>Bacillales</taxon>
        <taxon>Listeriaceae</taxon>
        <taxon>Listeria</taxon>
    </lineage>
</organism>
<dbReference type="PANTHER" id="PTHR46401">
    <property type="entry name" value="GLYCOSYLTRANSFERASE WBBK-RELATED"/>
    <property type="match status" value="1"/>
</dbReference>
<dbReference type="EMBL" id="AZHO01000001">
    <property type="protein sequence ID" value="KMT61442.1"/>
    <property type="molecule type" value="Genomic_DNA"/>
</dbReference>
<sequence>MLNKQKIMMFSSVHVWNDTRIFYKEAMTLADNGFTVEFYAIDNGMKLIEYPNIHIHLLKVSSSKWSRPNRWRKLYQIAKTSDAKYYHIHDPELLLLYPRLKKRKKEAIMIYDMHENFPKDIERKAWIPKLIRNPLKKWVVLMEKYTLKYCDRVVLAEASYRDDYKYIPDSKLVDVYNFPTFIPRLNLIQEIRPFTMIYVGSITKERGIFVMLEMIHVLNLRSPGKYCLKLLGPINKPLQNEINEYLVKNSIQKYVDIYGRVPYPEIWEAYRSVDLGLCLLEDIPNHRNSMATKLYEYMAASLPILASDFPDWKKFVEQHKTGEVCAPKNIDSLIDIVEQRAQNKERYIAEGENGRNAYELYYNWRIEASKLLNDVYQIEREDKVDDASSKYESISS</sequence>
<dbReference type="InterPro" id="IPR001296">
    <property type="entry name" value="Glyco_trans_1"/>
</dbReference>
<dbReference type="RefSeq" id="WP_059139790.1">
    <property type="nucleotide sequence ID" value="NZ_KQ130608.1"/>
</dbReference>